<keyword evidence="2" id="KW-1133">Transmembrane helix</keyword>
<dbReference type="Proteomes" id="UP001152797">
    <property type="component" value="Unassembled WGS sequence"/>
</dbReference>
<keyword evidence="5" id="KW-1185">Reference proteome</keyword>
<sequence length="110" mass="11809">MAEPPEKSEAVPEEKEKTTEEPKEEVTEVKEKAVDKATKEATKKAPRQEASPVMLAALVLGALALASTIAVAQAASEVGLQRWMASLSEKHVVPPPEVPNNVCTIQFCQS</sequence>
<reference evidence="4 5" key="2">
    <citation type="submission" date="2024-05" db="EMBL/GenBank/DDBJ databases">
        <authorList>
            <person name="Chen Y."/>
            <person name="Shah S."/>
            <person name="Dougan E. K."/>
            <person name="Thang M."/>
            <person name="Chan C."/>
        </authorList>
    </citation>
    <scope>NUCLEOTIDE SEQUENCE [LARGE SCALE GENOMIC DNA]</scope>
</reference>
<gene>
    <name evidence="3" type="ORF">C1SCF055_LOCUS27559</name>
</gene>
<dbReference type="EMBL" id="CAMXCT020002953">
    <property type="protein sequence ID" value="CAL1154891.1"/>
    <property type="molecule type" value="Genomic_DNA"/>
</dbReference>
<proteinExistence type="predicted"/>
<evidence type="ECO:0000313" key="5">
    <source>
        <dbReference type="Proteomes" id="UP001152797"/>
    </source>
</evidence>
<evidence type="ECO:0000256" key="2">
    <source>
        <dbReference type="SAM" id="Phobius"/>
    </source>
</evidence>
<dbReference type="EMBL" id="CAMXCT030002953">
    <property type="protein sequence ID" value="CAL4788828.1"/>
    <property type="molecule type" value="Genomic_DNA"/>
</dbReference>
<feature type="region of interest" description="Disordered" evidence="1">
    <location>
        <begin position="1"/>
        <end position="49"/>
    </location>
</feature>
<dbReference type="EMBL" id="CAMXCT010002953">
    <property type="protein sequence ID" value="CAI4001516.1"/>
    <property type="molecule type" value="Genomic_DNA"/>
</dbReference>
<keyword evidence="2" id="KW-0472">Membrane</keyword>
<protein>
    <submittedName>
        <fullName evidence="4">Esophageal gland cell secretory protein 6</fullName>
    </submittedName>
</protein>
<feature type="compositionally biased region" description="Basic and acidic residues" evidence="1">
    <location>
        <begin position="1"/>
        <end position="47"/>
    </location>
</feature>
<evidence type="ECO:0000256" key="1">
    <source>
        <dbReference type="SAM" id="MobiDB-lite"/>
    </source>
</evidence>
<accession>A0A9P1D3Y3</accession>
<comment type="caution">
    <text evidence="3">The sequence shown here is derived from an EMBL/GenBank/DDBJ whole genome shotgun (WGS) entry which is preliminary data.</text>
</comment>
<name>A0A9P1D3Y3_9DINO</name>
<feature type="transmembrane region" description="Helical" evidence="2">
    <location>
        <begin position="53"/>
        <end position="75"/>
    </location>
</feature>
<evidence type="ECO:0000313" key="3">
    <source>
        <dbReference type="EMBL" id="CAI4001516.1"/>
    </source>
</evidence>
<reference evidence="3" key="1">
    <citation type="submission" date="2022-10" db="EMBL/GenBank/DDBJ databases">
        <authorList>
            <person name="Chen Y."/>
            <person name="Dougan E. K."/>
            <person name="Chan C."/>
            <person name="Rhodes N."/>
            <person name="Thang M."/>
        </authorList>
    </citation>
    <scope>NUCLEOTIDE SEQUENCE</scope>
</reference>
<keyword evidence="2" id="KW-0812">Transmembrane</keyword>
<organism evidence="3">
    <name type="scientific">Cladocopium goreaui</name>
    <dbReference type="NCBI Taxonomy" id="2562237"/>
    <lineage>
        <taxon>Eukaryota</taxon>
        <taxon>Sar</taxon>
        <taxon>Alveolata</taxon>
        <taxon>Dinophyceae</taxon>
        <taxon>Suessiales</taxon>
        <taxon>Symbiodiniaceae</taxon>
        <taxon>Cladocopium</taxon>
    </lineage>
</organism>
<dbReference type="AlphaFoldDB" id="A0A9P1D3Y3"/>
<evidence type="ECO:0000313" key="4">
    <source>
        <dbReference type="EMBL" id="CAL4788828.1"/>
    </source>
</evidence>